<proteinExistence type="predicted"/>
<keyword evidence="1" id="KW-1133">Transmembrane helix</keyword>
<feature type="transmembrane region" description="Helical" evidence="1">
    <location>
        <begin position="6"/>
        <end position="26"/>
    </location>
</feature>
<protein>
    <submittedName>
        <fullName evidence="2">Uncharacterized protein</fullName>
    </submittedName>
</protein>
<name>A0A085JME1_9GAMM</name>
<keyword evidence="1" id="KW-0812">Transmembrane</keyword>
<reference evidence="2 3" key="1">
    <citation type="submission" date="2014-05" db="EMBL/GenBank/DDBJ databases">
        <title>ATOL: Assembling a taxonomically balanced genome-scale reconstruction of the evolutionary history of the Enterobacteriaceae.</title>
        <authorList>
            <person name="Plunkett G.III."/>
            <person name="Neeno-Eckwall E.C."/>
            <person name="Glasner J.D."/>
            <person name="Perna N.T."/>
        </authorList>
    </citation>
    <scope>NUCLEOTIDE SEQUENCE [LARGE SCALE GENOMIC DNA]</scope>
    <source>
        <strain evidence="2 3">ATCC 33301</strain>
    </source>
</reference>
<sequence>MYKEPAGPAIFAFIAMFLMVQCGLVWEERALISLRECLPFADPAVSQGLVSVKETTLSLTTLAELNKIR</sequence>
<dbReference type="EMBL" id="JMPR01000013">
    <property type="protein sequence ID" value="KFD21637.1"/>
    <property type="molecule type" value="Genomic_DNA"/>
</dbReference>
<keyword evidence="1" id="KW-0472">Membrane</keyword>
<evidence type="ECO:0000313" key="3">
    <source>
        <dbReference type="Proteomes" id="UP000028602"/>
    </source>
</evidence>
<comment type="caution">
    <text evidence="2">The sequence shown here is derived from an EMBL/GenBank/DDBJ whole genome shotgun (WGS) entry which is preliminary data.</text>
</comment>
<gene>
    <name evidence="2" type="ORF">GTPT_0736</name>
</gene>
<dbReference type="AlphaFoldDB" id="A0A085JME1"/>
<evidence type="ECO:0000313" key="2">
    <source>
        <dbReference type="EMBL" id="KFD21637.1"/>
    </source>
</evidence>
<organism evidence="2 3">
    <name type="scientific">Tatumella ptyseos ATCC 33301</name>
    <dbReference type="NCBI Taxonomy" id="1005995"/>
    <lineage>
        <taxon>Bacteria</taxon>
        <taxon>Pseudomonadati</taxon>
        <taxon>Pseudomonadota</taxon>
        <taxon>Gammaproteobacteria</taxon>
        <taxon>Enterobacterales</taxon>
        <taxon>Erwiniaceae</taxon>
        <taxon>Tatumella</taxon>
    </lineage>
</organism>
<keyword evidence="3" id="KW-1185">Reference proteome</keyword>
<evidence type="ECO:0000256" key="1">
    <source>
        <dbReference type="SAM" id="Phobius"/>
    </source>
</evidence>
<accession>A0A085JME1</accession>
<dbReference type="Proteomes" id="UP000028602">
    <property type="component" value="Unassembled WGS sequence"/>
</dbReference>